<sequence>MKKPPDPFKFSHAALFLAPRLLLNHYAHSPLLQPHQIKASHHHIFSPFLPNFCDLDPSMTASSWCKHDSVSRSTVFPHKSTGIKWRSTSPMLRAAEFHETSDVDALGIGNLEPLLVSLSKFSSPSWANRPWRSRLVLNILELSHDASTSFVSIVLVPLMFSTPPCAMEAHVDPRSKIICLVIKQKVLLYELLHSNMDLLFVIEVATVREIHGEIDLSCSSKTFIQTAFEPRQIFVFLFLWLYFDVKHQQNNTRENTMMSNDQRKAIVFLYFIFYPTNHEA</sequence>
<evidence type="ECO:0000313" key="1">
    <source>
        <dbReference type="EMBL" id="KAJ8437214.1"/>
    </source>
</evidence>
<protein>
    <submittedName>
        <fullName evidence="1">Uncharacterized protein</fullName>
    </submittedName>
</protein>
<dbReference type="AlphaFoldDB" id="A0A9Q1K668"/>
<gene>
    <name evidence="1" type="ORF">Cgig2_012483</name>
</gene>
<accession>A0A9Q1K668</accession>
<dbReference type="Proteomes" id="UP001153076">
    <property type="component" value="Unassembled WGS sequence"/>
</dbReference>
<evidence type="ECO:0000313" key="2">
    <source>
        <dbReference type="Proteomes" id="UP001153076"/>
    </source>
</evidence>
<organism evidence="1 2">
    <name type="scientific">Carnegiea gigantea</name>
    <dbReference type="NCBI Taxonomy" id="171969"/>
    <lineage>
        <taxon>Eukaryota</taxon>
        <taxon>Viridiplantae</taxon>
        <taxon>Streptophyta</taxon>
        <taxon>Embryophyta</taxon>
        <taxon>Tracheophyta</taxon>
        <taxon>Spermatophyta</taxon>
        <taxon>Magnoliopsida</taxon>
        <taxon>eudicotyledons</taxon>
        <taxon>Gunneridae</taxon>
        <taxon>Pentapetalae</taxon>
        <taxon>Caryophyllales</taxon>
        <taxon>Cactineae</taxon>
        <taxon>Cactaceae</taxon>
        <taxon>Cactoideae</taxon>
        <taxon>Echinocereeae</taxon>
        <taxon>Carnegiea</taxon>
    </lineage>
</organism>
<keyword evidence="2" id="KW-1185">Reference proteome</keyword>
<proteinExistence type="predicted"/>
<dbReference type="EMBL" id="JAKOGI010000311">
    <property type="protein sequence ID" value="KAJ8437214.1"/>
    <property type="molecule type" value="Genomic_DNA"/>
</dbReference>
<comment type="caution">
    <text evidence="1">The sequence shown here is derived from an EMBL/GenBank/DDBJ whole genome shotgun (WGS) entry which is preliminary data.</text>
</comment>
<reference evidence="1" key="1">
    <citation type="submission" date="2022-04" db="EMBL/GenBank/DDBJ databases">
        <title>Carnegiea gigantea Genome sequencing and assembly v2.</title>
        <authorList>
            <person name="Copetti D."/>
            <person name="Sanderson M.J."/>
            <person name="Burquez A."/>
            <person name="Wojciechowski M.F."/>
        </authorList>
    </citation>
    <scope>NUCLEOTIDE SEQUENCE</scope>
    <source>
        <strain evidence="1">SGP5-SGP5p</strain>
        <tissue evidence="1">Aerial part</tissue>
    </source>
</reference>
<name>A0A9Q1K668_9CARY</name>